<keyword evidence="2" id="KW-1185">Reference proteome</keyword>
<comment type="caution">
    <text evidence="1">The sequence shown here is derived from an EMBL/GenBank/DDBJ whole genome shotgun (WGS) entry which is preliminary data.</text>
</comment>
<dbReference type="RefSeq" id="WP_097747822.1">
    <property type="nucleotide sequence ID" value="NZ_JAHCRQ010000048.1"/>
</dbReference>
<dbReference type="Proteomes" id="UP001235723">
    <property type="component" value="Unassembled WGS sequence"/>
</dbReference>
<organism evidence="1 2">
    <name type="scientific">Escherichia marmotae</name>
    <dbReference type="NCBI Taxonomy" id="1499973"/>
    <lineage>
        <taxon>Bacteria</taxon>
        <taxon>Pseudomonadati</taxon>
        <taxon>Pseudomonadota</taxon>
        <taxon>Gammaproteobacteria</taxon>
        <taxon>Enterobacterales</taxon>
        <taxon>Enterobacteriaceae</taxon>
        <taxon>Escherichia</taxon>
    </lineage>
</organism>
<accession>A0ABU1C7S8</accession>
<sequence>MTLGEVHLASSLYGYSIQYNQVWIHRGSYLPFNLQAEKYAMTPNGELYFQDHLYRDDFSQAYFPDKHLFLHEMMHVYQHQRGMWVRTRGAFSWAVEYDYTLDRDQLADYPMEQQACIVSDYWLLLNHGFHNVEYLIGLKDYNPTEPEHLLIQRYQHVLRFFPA</sequence>
<evidence type="ECO:0000313" key="1">
    <source>
        <dbReference type="EMBL" id="MDQ9296703.1"/>
    </source>
</evidence>
<dbReference type="EMBL" id="JAHCRT010000054">
    <property type="protein sequence ID" value="MDQ9296703.1"/>
    <property type="molecule type" value="Genomic_DNA"/>
</dbReference>
<gene>
    <name evidence="1" type="ORF">KJE03_25240</name>
</gene>
<name>A0ABU1C7S8_9ESCH</name>
<reference evidence="1 2" key="1">
    <citation type="submission" date="2021-05" db="EMBL/GenBank/DDBJ databases">
        <title>Genome sequence of E. marmotae isolates.</title>
        <authorList>
            <person name="Binsker U."/>
            <person name="Hammerl J.A."/>
        </authorList>
    </citation>
    <scope>NUCLEOTIDE SEQUENCE [LARGE SCALE GENOMIC DNA]</scope>
    <source>
        <strain evidence="1 2">21-MO00586</strain>
    </source>
</reference>
<proteinExistence type="predicted"/>
<protein>
    <submittedName>
        <fullName evidence="1">Type IV secretion protein Rhs</fullName>
    </submittedName>
</protein>
<evidence type="ECO:0000313" key="2">
    <source>
        <dbReference type="Proteomes" id="UP001235723"/>
    </source>
</evidence>